<feature type="binding site" evidence="13">
    <location>
        <position position="121"/>
    </location>
    <ligand>
        <name>Mg(2+)</name>
        <dbReference type="ChEBI" id="CHEBI:18420"/>
    </ligand>
</feature>
<evidence type="ECO:0000256" key="3">
    <source>
        <dbReference type="ARBA" id="ARBA00008342"/>
    </source>
</evidence>
<evidence type="ECO:0000256" key="11">
    <source>
        <dbReference type="ARBA" id="ARBA00049191"/>
    </source>
</evidence>
<dbReference type="Pfam" id="PF17837">
    <property type="entry name" value="4PPT_N"/>
    <property type="match status" value="1"/>
</dbReference>
<comment type="function">
    <text evidence="1">Involved in the biosynthesis of the siderophore enterobactin (enterochelin), which is a macrocyclic trimeric lactone of N-(2,3-dihydroxybenzoyl)-serine. The serine trilactone serves as a scaffolding for the three catechol functionalities that provide hexadentate coordination for the tightly ligated iron(2+) atoms. Plays an essential role in the assembly of the enterobactin by catalyzing the transfer of the 4'-phosphopantetheine (Ppant) moiety from coenzyme A to the apo-domains of both EntB (ArCP domain) and EntF (PCP domain) to yield their holo-forms which make them competent for the activation of 2,3-dihydroxybenzoate (DHB) and L-serine, respectively.</text>
</comment>
<evidence type="ECO:0000313" key="17">
    <source>
        <dbReference type="Proteomes" id="UP000064967"/>
    </source>
</evidence>
<keyword evidence="7" id="KW-0259">Enterobactin biosynthesis</keyword>
<dbReference type="STRING" id="1391654.AKJ09_05121"/>
<feature type="domain" description="4'-phosphopantetheinyl transferase N-terminal" evidence="15">
    <location>
        <begin position="42"/>
        <end position="107"/>
    </location>
</feature>
<name>A0A0K1PY73_9BACT</name>
<comment type="catalytic activity">
    <reaction evidence="10">
        <text>apo-[aryl-carrier protein] + CoA = holo-[aryl-carrier protein] + adenosine 3',5'-bisphosphate + H(+)</text>
        <dbReference type="Rhea" id="RHEA:48404"/>
        <dbReference type="Rhea" id="RHEA-COMP:15903"/>
        <dbReference type="Rhea" id="RHEA-COMP:17557"/>
        <dbReference type="ChEBI" id="CHEBI:15378"/>
        <dbReference type="ChEBI" id="CHEBI:29999"/>
        <dbReference type="ChEBI" id="CHEBI:57287"/>
        <dbReference type="ChEBI" id="CHEBI:58343"/>
        <dbReference type="ChEBI" id="CHEBI:64479"/>
    </reaction>
</comment>
<feature type="binding site" evidence="13">
    <location>
        <position position="119"/>
    </location>
    <ligand>
        <name>Mg(2+)</name>
        <dbReference type="ChEBI" id="CHEBI:18420"/>
    </ligand>
</feature>
<dbReference type="InterPro" id="IPR037143">
    <property type="entry name" value="4-PPantetheinyl_Trfase_dom_sf"/>
</dbReference>
<evidence type="ECO:0000256" key="6">
    <source>
        <dbReference type="ARBA" id="ARBA00022679"/>
    </source>
</evidence>
<dbReference type="InterPro" id="IPR003542">
    <property type="entry name" value="Enbac_synth_compD-like"/>
</dbReference>
<dbReference type="RefSeq" id="WP_205633783.1">
    <property type="nucleotide sequence ID" value="NZ_CP012333.1"/>
</dbReference>
<keyword evidence="6 16" id="KW-0808">Transferase</keyword>
<dbReference type="Proteomes" id="UP000064967">
    <property type="component" value="Chromosome"/>
</dbReference>
<evidence type="ECO:0000256" key="7">
    <source>
        <dbReference type="ARBA" id="ARBA00023191"/>
    </source>
</evidence>
<feature type="binding site" evidence="13">
    <location>
        <position position="120"/>
    </location>
    <ligand>
        <name>Mg(2+)</name>
        <dbReference type="ChEBI" id="CHEBI:18420"/>
    </ligand>
</feature>
<evidence type="ECO:0000256" key="1">
    <source>
        <dbReference type="ARBA" id="ARBA00003937"/>
    </source>
</evidence>
<dbReference type="UniPathway" id="UPA00017"/>
<dbReference type="GO" id="GO:0000287">
    <property type="term" value="F:magnesium ion binding"/>
    <property type="evidence" value="ECO:0007669"/>
    <property type="project" value="InterPro"/>
</dbReference>
<protein>
    <recommendedName>
        <fullName evidence="5">Enterobactin synthase component D</fullName>
    </recommendedName>
    <alternativeName>
        <fullName evidence="8">4'-phosphopantetheinyl transferase EntD</fullName>
    </alternativeName>
    <alternativeName>
        <fullName evidence="9">Enterochelin synthase D</fullName>
    </alternativeName>
</protein>
<sequence length="228" mass="25187">MDVVNTLRTSTRTSLLTTLFRSGAVIVESATSLVDDQLFPEEVGYLKNAVPERRAEFGTARVCARKALAEMGFAPTALVPTDDRAPVWPAGVVGSIAHTRDYCAVVVHRSPPMRAVGVDAEIVRRLEPSTIELIATPAERARMYALGDVLTDDLPILLFSAKEAYYKCQYPLSKTMLDFQDVEIRLAPAARRFEARARKPSLPECVKRLEGKYVFDRGLVLCGVELSE</sequence>
<comment type="similarity">
    <text evidence="3">Belongs to the P-Pant transferase superfamily. EntD family.</text>
</comment>
<evidence type="ECO:0000256" key="2">
    <source>
        <dbReference type="ARBA" id="ARBA00004993"/>
    </source>
</evidence>
<feature type="binding site" evidence="12">
    <location>
        <position position="163"/>
    </location>
    <ligand>
        <name>CoA</name>
        <dbReference type="ChEBI" id="CHEBI:57287"/>
    </ligand>
</feature>
<dbReference type="PANTHER" id="PTHR38096:SF1">
    <property type="entry name" value="ENTEROBACTIN SYNTHASE COMPONENT D"/>
    <property type="match status" value="1"/>
</dbReference>
<feature type="binding site" evidence="12">
    <location>
        <position position="53"/>
    </location>
    <ligand>
        <name>CoA</name>
        <dbReference type="ChEBI" id="CHEBI:57287"/>
    </ligand>
</feature>
<dbReference type="PRINTS" id="PR01399">
    <property type="entry name" value="ENTSNTHTASED"/>
</dbReference>
<accession>A0A0K1PY73</accession>
<evidence type="ECO:0000256" key="5">
    <source>
        <dbReference type="ARBA" id="ARBA00019087"/>
    </source>
</evidence>
<feature type="domain" description="4'-phosphopantetheinyl transferase" evidence="14">
    <location>
        <begin position="115"/>
        <end position="192"/>
    </location>
</feature>
<dbReference type="PANTHER" id="PTHR38096">
    <property type="entry name" value="ENTEROBACTIN SYNTHASE COMPONENT D"/>
    <property type="match status" value="1"/>
</dbReference>
<dbReference type="EMBL" id="CP012333">
    <property type="protein sequence ID" value="AKU98457.1"/>
    <property type="molecule type" value="Genomic_DNA"/>
</dbReference>
<feature type="binding site" evidence="12">
    <location>
        <position position="167"/>
    </location>
    <ligand>
        <name>CoA</name>
        <dbReference type="ChEBI" id="CHEBI:57287"/>
    </ligand>
</feature>
<organism evidence="16 17">
    <name type="scientific">Labilithrix luteola</name>
    <dbReference type="NCBI Taxonomy" id="1391654"/>
    <lineage>
        <taxon>Bacteria</taxon>
        <taxon>Pseudomonadati</taxon>
        <taxon>Myxococcota</taxon>
        <taxon>Polyangia</taxon>
        <taxon>Polyangiales</taxon>
        <taxon>Labilitrichaceae</taxon>
        <taxon>Labilithrix</taxon>
    </lineage>
</organism>
<keyword evidence="13" id="KW-0479">Metal-binding</keyword>
<evidence type="ECO:0000313" key="16">
    <source>
        <dbReference type="EMBL" id="AKU98457.1"/>
    </source>
</evidence>
<dbReference type="GO" id="GO:0008897">
    <property type="term" value="F:holo-[acyl-carrier-protein] synthase activity"/>
    <property type="evidence" value="ECO:0007669"/>
    <property type="project" value="InterPro"/>
</dbReference>
<evidence type="ECO:0000256" key="12">
    <source>
        <dbReference type="PIRSR" id="PIRSR603542-1"/>
    </source>
</evidence>
<feature type="binding site" evidence="12">
    <location>
        <position position="119"/>
    </location>
    <ligand>
        <name>CoA</name>
        <dbReference type="ChEBI" id="CHEBI:57287"/>
    </ligand>
</feature>
<comment type="subunit">
    <text evidence="4">EntB, EntD, EntE, and EntF form a multienzyme complex called enterobactin synthase.</text>
</comment>
<dbReference type="GO" id="GO:0009366">
    <property type="term" value="C:enterobactin synthetase complex"/>
    <property type="evidence" value="ECO:0007669"/>
    <property type="project" value="InterPro"/>
</dbReference>
<dbReference type="InterPro" id="IPR008278">
    <property type="entry name" value="4-PPantetheinyl_Trfase_dom"/>
</dbReference>
<comment type="catalytic activity">
    <reaction evidence="11">
        <text>apo-[peptidyl-carrier protein] + CoA = holo-[peptidyl-carrier protein] + adenosine 3',5'-bisphosphate + H(+)</text>
        <dbReference type="Rhea" id="RHEA:46228"/>
        <dbReference type="Rhea" id="RHEA-COMP:11479"/>
        <dbReference type="Rhea" id="RHEA-COMP:11480"/>
        <dbReference type="ChEBI" id="CHEBI:15378"/>
        <dbReference type="ChEBI" id="CHEBI:29999"/>
        <dbReference type="ChEBI" id="CHEBI:57287"/>
        <dbReference type="ChEBI" id="CHEBI:58343"/>
        <dbReference type="ChEBI" id="CHEBI:64479"/>
    </reaction>
</comment>
<dbReference type="GO" id="GO:0009239">
    <property type="term" value="P:enterobactin biosynthetic process"/>
    <property type="evidence" value="ECO:0007669"/>
    <property type="project" value="UniProtKB-UniPathway"/>
</dbReference>
<evidence type="ECO:0000256" key="10">
    <source>
        <dbReference type="ARBA" id="ARBA00049176"/>
    </source>
</evidence>
<proteinExistence type="inferred from homology"/>
<dbReference type="PATRIC" id="fig|1391654.3.peg.5181"/>
<comment type="pathway">
    <text evidence="2">Siderophore biosynthesis; enterobactin biosynthesis.</text>
</comment>
<evidence type="ECO:0000256" key="4">
    <source>
        <dbReference type="ARBA" id="ARBA00011503"/>
    </source>
</evidence>
<evidence type="ECO:0000259" key="15">
    <source>
        <dbReference type="Pfam" id="PF17837"/>
    </source>
</evidence>
<evidence type="ECO:0000256" key="13">
    <source>
        <dbReference type="PIRSR" id="PIRSR603542-2"/>
    </source>
</evidence>
<keyword evidence="17" id="KW-1185">Reference proteome</keyword>
<dbReference type="SUPFAM" id="SSF56214">
    <property type="entry name" value="4'-phosphopantetheinyl transferase"/>
    <property type="match status" value="1"/>
</dbReference>
<reference evidence="16 17" key="1">
    <citation type="submission" date="2015-08" db="EMBL/GenBank/DDBJ databases">
        <authorList>
            <person name="Babu N.S."/>
            <person name="Beckwith C.J."/>
            <person name="Beseler K.G."/>
            <person name="Brison A."/>
            <person name="Carone J.V."/>
            <person name="Caskin T.P."/>
            <person name="Diamond M."/>
            <person name="Durham M.E."/>
            <person name="Foxe J.M."/>
            <person name="Go M."/>
            <person name="Henderson B.A."/>
            <person name="Jones I.B."/>
            <person name="McGettigan J.A."/>
            <person name="Micheletti S.J."/>
            <person name="Nasrallah M.E."/>
            <person name="Ortiz D."/>
            <person name="Piller C.R."/>
            <person name="Privatt S.R."/>
            <person name="Schneider S.L."/>
            <person name="Sharp S."/>
            <person name="Smith T.C."/>
            <person name="Stanton J.D."/>
            <person name="Ullery H.E."/>
            <person name="Wilson R.J."/>
            <person name="Serrano M.G."/>
            <person name="Buck G."/>
            <person name="Lee V."/>
            <person name="Wang Y."/>
            <person name="Carvalho R."/>
            <person name="Voegtly L."/>
            <person name="Shi R."/>
            <person name="Duckworth R."/>
            <person name="Johnson A."/>
            <person name="Loviza R."/>
            <person name="Walstead R."/>
            <person name="Shah Z."/>
            <person name="Kiflezghi M."/>
            <person name="Wade K."/>
            <person name="Ball S.L."/>
            <person name="Bradley K.W."/>
            <person name="Asai D.J."/>
            <person name="Bowman C.A."/>
            <person name="Russell D.A."/>
            <person name="Pope W.H."/>
            <person name="Jacobs-Sera D."/>
            <person name="Hendrix R.W."/>
            <person name="Hatfull G.F."/>
        </authorList>
    </citation>
    <scope>NUCLEOTIDE SEQUENCE [LARGE SCALE GENOMIC DNA]</scope>
    <source>
        <strain evidence="16 17">DSM 27648</strain>
    </source>
</reference>
<evidence type="ECO:0000256" key="8">
    <source>
        <dbReference type="ARBA" id="ARBA00029894"/>
    </source>
</evidence>
<evidence type="ECO:0000259" key="14">
    <source>
        <dbReference type="Pfam" id="PF01648"/>
    </source>
</evidence>
<keyword evidence="13" id="KW-0460">Magnesium</keyword>
<dbReference type="Pfam" id="PF01648">
    <property type="entry name" value="ACPS"/>
    <property type="match status" value="1"/>
</dbReference>
<evidence type="ECO:0000256" key="9">
    <source>
        <dbReference type="ARBA" id="ARBA00031996"/>
    </source>
</evidence>
<dbReference type="Gene3D" id="3.90.470.20">
    <property type="entry name" value="4'-phosphopantetheinyl transferase domain"/>
    <property type="match status" value="1"/>
</dbReference>
<dbReference type="KEGG" id="llu:AKJ09_05121"/>
<feature type="binding site" evidence="12">
    <location>
        <position position="61"/>
    </location>
    <ligand>
        <name>CoA</name>
        <dbReference type="ChEBI" id="CHEBI:57287"/>
    </ligand>
</feature>
<dbReference type="InterPro" id="IPR041354">
    <property type="entry name" value="4PPT_N"/>
</dbReference>
<dbReference type="AlphaFoldDB" id="A0A0K1PY73"/>
<dbReference type="GO" id="GO:0005886">
    <property type="term" value="C:plasma membrane"/>
    <property type="evidence" value="ECO:0007669"/>
    <property type="project" value="TreeGrafter"/>
</dbReference>
<gene>
    <name evidence="16" type="ORF">AKJ09_05121</name>
</gene>
<feature type="binding site" evidence="12">
    <location>
        <position position="177"/>
    </location>
    <ligand>
        <name>CoA</name>
        <dbReference type="ChEBI" id="CHEBI:57287"/>
    </ligand>
</feature>
<comment type="cofactor">
    <cofactor evidence="13">
        <name>Mg(2+)</name>
        <dbReference type="ChEBI" id="CHEBI:18420"/>
    </cofactor>
</comment>